<reference evidence="2" key="1">
    <citation type="submission" date="2020-07" db="EMBL/GenBank/DDBJ databases">
        <title>Genome sequence and genetic diversity analysis of an under-domesticated orphan crop, white fonio (Digitaria exilis).</title>
        <authorList>
            <person name="Bennetzen J.L."/>
            <person name="Chen S."/>
            <person name="Ma X."/>
            <person name="Wang X."/>
            <person name="Yssel A.E.J."/>
            <person name="Chaluvadi S.R."/>
            <person name="Johnson M."/>
            <person name="Gangashetty P."/>
            <person name="Hamidou F."/>
            <person name="Sanogo M.D."/>
            <person name="Zwaenepoel A."/>
            <person name="Wallace J."/>
            <person name="Van De Peer Y."/>
            <person name="Van Deynze A."/>
        </authorList>
    </citation>
    <scope>NUCLEOTIDE SEQUENCE</scope>
    <source>
        <tissue evidence="2">Leaves</tissue>
    </source>
</reference>
<evidence type="ECO:0000313" key="3">
    <source>
        <dbReference type="Proteomes" id="UP000636709"/>
    </source>
</evidence>
<dbReference type="EMBL" id="JACEFO010002303">
    <property type="protein sequence ID" value="KAF8666999.1"/>
    <property type="molecule type" value="Genomic_DNA"/>
</dbReference>
<name>A0A835ARU3_9POAL</name>
<dbReference type="Proteomes" id="UP000636709">
    <property type="component" value="Unassembled WGS sequence"/>
</dbReference>
<sequence length="131" mass="14385">MAKREGSCRACLAEQSGPASDGTRAPPKRLKAGQMMEPCGHQPSTRSHSLSPLPPPRYPHPEQQHKHSPLPPPMAPSRSRCNQPPEKKTKIIPAICWIPKGAFKNVRFATEPPTKEEIGEALRASVALDQR</sequence>
<evidence type="ECO:0000256" key="1">
    <source>
        <dbReference type="SAM" id="MobiDB-lite"/>
    </source>
</evidence>
<proteinExistence type="predicted"/>
<dbReference type="OrthoDB" id="10478805at2759"/>
<keyword evidence="3" id="KW-1185">Reference proteome</keyword>
<accession>A0A835ARU3</accession>
<dbReference type="AlphaFoldDB" id="A0A835ARU3"/>
<protein>
    <submittedName>
        <fullName evidence="2">Uncharacterized protein</fullName>
    </submittedName>
</protein>
<comment type="caution">
    <text evidence="2">The sequence shown here is derived from an EMBL/GenBank/DDBJ whole genome shotgun (WGS) entry which is preliminary data.</text>
</comment>
<gene>
    <name evidence="2" type="ORF">HU200_053170</name>
</gene>
<feature type="region of interest" description="Disordered" evidence="1">
    <location>
        <begin position="1"/>
        <end position="87"/>
    </location>
</feature>
<evidence type="ECO:0000313" key="2">
    <source>
        <dbReference type="EMBL" id="KAF8666999.1"/>
    </source>
</evidence>
<organism evidence="2 3">
    <name type="scientific">Digitaria exilis</name>
    <dbReference type="NCBI Taxonomy" id="1010633"/>
    <lineage>
        <taxon>Eukaryota</taxon>
        <taxon>Viridiplantae</taxon>
        <taxon>Streptophyta</taxon>
        <taxon>Embryophyta</taxon>
        <taxon>Tracheophyta</taxon>
        <taxon>Spermatophyta</taxon>
        <taxon>Magnoliopsida</taxon>
        <taxon>Liliopsida</taxon>
        <taxon>Poales</taxon>
        <taxon>Poaceae</taxon>
        <taxon>PACMAD clade</taxon>
        <taxon>Panicoideae</taxon>
        <taxon>Panicodae</taxon>
        <taxon>Paniceae</taxon>
        <taxon>Anthephorinae</taxon>
        <taxon>Digitaria</taxon>
    </lineage>
</organism>